<evidence type="ECO:0000313" key="17">
    <source>
        <dbReference type="Proteomes" id="UP001162162"/>
    </source>
</evidence>
<comment type="subcellular location">
    <subcellularLocation>
        <location evidence="1">Nucleus</location>
    </subcellularLocation>
</comment>
<keyword evidence="5 11" id="KW-0863">Zinc-finger</keyword>
<feature type="domain" description="C2H2-type" evidence="14">
    <location>
        <begin position="480"/>
        <end position="509"/>
    </location>
</feature>
<evidence type="ECO:0000256" key="3">
    <source>
        <dbReference type="ARBA" id="ARBA00022723"/>
    </source>
</evidence>
<dbReference type="SUPFAM" id="SSF57716">
    <property type="entry name" value="Glucocorticoid receptor-like (DNA-binding domain)"/>
    <property type="match status" value="1"/>
</dbReference>
<evidence type="ECO:0000259" key="14">
    <source>
        <dbReference type="PROSITE" id="PS50157"/>
    </source>
</evidence>
<dbReference type="SUPFAM" id="SSF57667">
    <property type="entry name" value="beta-beta-alpha zinc fingers"/>
    <property type="match status" value="5"/>
</dbReference>
<dbReference type="GO" id="GO:0006355">
    <property type="term" value="P:regulation of DNA-templated transcription"/>
    <property type="evidence" value="ECO:0007669"/>
    <property type="project" value="UniProtKB-ARBA"/>
</dbReference>
<dbReference type="PROSITE" id="PS51915">
    <property type="entry name" value="ZAD"/>
    <property type="match status" value="1"/>
</dbReference>
<organism evidence="16 17">
    <name type="scientific">Aromia moschata</name>
    <dbReference type="NCBI Taxonomy" id="1265417"/>
    <lineage>
        <taxon>Eukaryota</taxon>
        <taxon>Metazoa</taxon>
        <taxon>Ecdysozoa</taxon>
        <taxon>Arthropoda</taxon>
        <taxon>Hexapoda</taxon>
        <taxon>Insecta</taxon>
        <taxon>Pterygota</taxon>
        <taxon>Neoptera</taxon>
        <taxon>Endopterygota</taxon>
        <taxon>Coleoptera</taxon>
        <taxon>Polyphaga</taxon>
        <taxon>Cucujiformia</taxon>
        <taxon>Chrysomeloidea</taxon>
        <taxon>Cerambycidae</taxon>
        <taxon>Cerambycinae</taxon>
        <taxon>Callichromatini</taxon>
        <taxon>Aromia</taxon>
    </lineage>
</organism>
<dbReference type="AlphaFoldDB" id="A0AAV8ZA21"/>
<feature type="domain" description="C2H2-type" evidence="14">
    <location>
        <begin position="117"/>
        <end position="144"/>
    </location>
</feature>
<dbReference type="InterPro" id="IPR050331">
    <property type="entry name" value="Zinc_finger"/>
</dbReference>
<evidence type="ECO:0000256" key="2">
    <source>
        <dbReference type="ARBA" id="ARBA00006991"/>
    </source>
</evidence>
<feature type="domain" description="C2H2-type" evidence="14">
    <location>
        <begin position="395"/>
        <end position="422"/>
    </location>
</feature>
<evidence type="ECO:0000256" key="5">
    <source>
        <dbReference type="ARBA" id="ARBA00022771"/>
    </source>
</evidence>
<dbReference type="Pfam" id="PF12874">
    <property type="entry name" value="zf-met"/>
    <property type="match status" value="1"/>
</dbReference>
<name>A0AAV8ZA21_9CUCU</name>
<keyword evidence="3" id="KW-0479">Metal-binding</keyword>
<comment type="caution">
    <text evidence="16">The sequence shown here is derived from an EMBL/GenBank/DDBJ whole genome shotgun (WGS) entry which is preliminary data.</text>
</comment>
<dbReference type="FunFam" id="3.30.160.60:FF:000110">
    <property type="entry name" value="Zinc finger protein-like"/>
    <property type="match status" value="1"/>
</dbReference>
<dbReference type="PANTHER" id="PTHR16515:SF49">
    <property type="entry name" value="GASTRULA ZINC FINGER PROTEIN XLCGF49.1-LIKE-RELATED"/>
    <property type="match status" value="1"/>
</dbReference>
<evidence type="ECO:0000256" key="9">
    <source>
        <dbReference type="ARBA" id="ARBA00023163"/>
    </source>
</evidence>
<feature type="compositionally biased region" description="Polar residues" evidence="13">
    <location>
        <begin position="223"/>
        <end position="248"/>
    </location>
</feature>
<evidence type="ECO:0000256" key="1">
    <source>
        <dbReference type="ARBA" id="ARBA00004123"/>
    </source>
</evidence>
<reference evidence="16" key="1">
    <citation type="journal article" date="2023" name="Insect Mol. Biol.">
        <title>Genome sequencing provides insights into the evolution of gene families encoding plant cell wall-degrading enzymes in longhorned beetles.</title>
        <authorList>
            <person name="Shin N.R."/>
            <person name="Okamura Y."/>
            <person name="Kirsch R."/>
            <person name="Pauchet Y."/>
        </authorList>
    </citation>
    <scope>NUCLEOTIDE SEQUENCE</scope>
    <source>
        <strain evidence="16">AMC_N1</strain>
    </source>
</reference>
<keyword evidence="6" id="KW-0862">Zinc</keyword>
<feature type="domain" description="C2H2-type" evidence="14">
    <location>
        <begin position="333"/>
        <end position="360"/>
    </location>
</feature>
<dbReference type="InterPro" id="IPR036236">
    <property type="entry name" value="Znf_C2H2_sf"/>
</dbReference>
<evidence type="ECO:0000256" key="12">
    <source>
        <dbReference type="PROSITE-ProRule" id="PRU01263"/>
    </source>
</evidence>
<dbReference type="FunFam" id="3.30.160.60:FF:000761">
    <property type="entry name" value="Zinc finger protein 449"/>
    <property type="match status" value="1"/>
</dbReference>
<feature type="domain" description="C2H2-type" evidence="14">
    <location>
        <begin position="427"/>
        <end position="451"/>
    </location>
</feature>
<dbReference type="FunFam" id="3.30.160.60:FF:002343">
    <property type="entry name" value="Zinc finger protein 33A"/>
    <property type="match status" value="1"/>
</dbReference>
<evidence type="ECO:0000256" key="7">
    <source>
        <dbReference type="ARBA" id="ARBA00023015"/>
    </source>
</evidence>
<sequence>MHNLFENNPDIEGASSILLSEMLIACASVEVLFGDGLPYNLCDSCKDKLLNAYKFRLQCQKSNSTLRVLSNAESKDNITKEENILVQPDDICEGEDERPLSERVLVQGIPKKNNSGFSCNFCHKVLRTKRGLQGHLRVHAGEKTSQCTDPLTLHSNSRDQRSLTSESIENYIKQEKEEVEVKLEVMSIEEDSVDKETCEEYIDNLISDNFTNNLRLNEDDKTVNTQDVSGQGTTKRGEQNSHVSTNGAISDRLLSEDDQDITGGLPVAKKRVYKKNKVCHVCGASFSRLNLLTKHMKSHRSLLMHQCDKCKKAFATEEYLKKHLKEEHVNKPYVCTACNKSFTKGAYLINHLKVHQKGAEEGGVSLSCSMCDTTFTSWEQLVSHIKVHVMEDKQHTCGECGKVFNRLENLKVHRNIHTGAVRNTRLRLCIYCGKEFSNMTRHNRVHTGERPYACSLCGKSFTQWNDLNHHKMRHSGARPFGCNDCPACFVQSTLLKRHCKKTGHSMEERPHGFQDPHRVEPAVSVHEPRPVTLKVQGKSVEINQAPGDSPMAERIVEETEERSVEGSSQAS</sequence>
<dbReference type="PANTHER" id="PTHR16515">
    <property type="entry name" value="PR DOMAIN ZINC FINGER PROTEIN"/>
    <property type="match status" value="1"/>
</dbReference>
<dbReference type="InterPro" id="IPR013087">
    <property type="entry name" value="Znf_C2H2_type"/>
</dbReference>
<proteinExistence type="inferred from homology"/>
<dbReference type="SMART" id="SM00355">
    <property type="entry name" value="ZnF_C2H2"/>
    <property type="match status" value="9"/>
</dbReference>
<dbReference type="Gene3D" id="3.30.160.60">
    <property type="entry name" value="Classic Zinc Finger"/>
    <property type="match status" value="7"/>
</dbReference>
<keyword evidence="17" id="KW-1185">Reference proteome</keyword>
<dbReference type="Pfam" id="PF13912">
    <property type="entry name" value="zf-C2H2_6"/>
    <property type="match status" value="1"/>
</dbReference>
<dbReference type="Pfam" id="PF07776">
    <property type="entry name" value="zf-AD"/>
    <property type="match status" value="1"/>
</dbReference>
<evidence type="ECO:0000256" key="10">
    <source>
        <dbReference type="ARBA" id="ARBA00023242"/>
    </source>
</evidence>
<feature type="region of interest" description="Disordered" evidence="13">
    <location>
        <begin position="536"/>
        <end position="571"/>
    </location>
</feature>
<feature type="domain" description="C2H2-type" evidence="14">
    <location>
        <begin position="277"/>
        <end position="299"/>
    </location>
</feature>
<dbReference type="EMBL" id="JAPWTK010000007">
    <property type="protein sequence ID" value="KAJ8960778.1"/>
    <property type="molecule type" value="Genomic_DNA"/>
</dbReference>
<comment type="caution">
    <text evidence="12">Lacks conserved residue(s) required for the propagation of feature annotation.</text>
</comment>
<comment type="similarity">
    <text evidence="2">Belongs to the krueppel C2H2-type zinc-finger protein family.</text>
</comment>
<dbReference type="PROSITE" id="PS50157">
    <property type="entry name" value="ZINC_FINGER_C2H2_2"/>
    <property type="match status" value="9"/>
</dbReference>
<keyword evidence="4" id="KW-0677">Repeat</keyword>
<dbReference type="Pfam" id="PF00096">
    <property type="entry name" value="zf-C2H2"/>
    <property type="match status" value="5"/>
</dbReference>
<feature type="domain" description="ZAD" evidence="15">
    <location>
        <begin position="1"/>
        <end position="69"/>
    </location>
</feature>
<keyword evidence="7" id="KW-0805">Transcription regulation</keyword>
<feature type="domain" description="C2H2-type" evidence="14">
    <location>
        <begin position="366"/>
        <end position="393"/>
    </location>
</feature>
<protein>
    <submittedName>
        <fullName evidence="16">Uncharacterized protein</fullName>
    </submittedName>
</protein>
<evidence type="ECO:0000313" key="16">
    <source>
        <dbReference type="EMBL" id="KAJ8960778.1"/>
    </source>
</evidence>
<gene>
    <name evidence="16" type="ORF">NQ318_020072</name>
</gene>
<feature type="domain" description="C2H2-type" evidence="14">
    <location>
        <begin position="452"/>
        <end position="479"/>
    </location>
</feature>
<dbReference type="GO" id="GO:0005634">
    <property type="term" value="C:nucleus"/>
    <property type="evidence" value="ECO:0007669"/>
    <property type="project" value="UniProtKB-SubCell"/>
</dbReference>
<dbReference type="Proteomes" id="UP001162162">
    <property type="component" value="Unassembled WGS sequence"/>
</dbReference>
<dbReference type="InterPro" id="IPR012934">
    <property type="entry name" value="Znf_AD"/>
</dbReference>
<feature type="region of interest" description="Disordered" evidence="13">
    <location>
        <begin position="223"/>
        <end position="250"/>
    </location>
</feature>
<keyword evidence="9" id="KW-0804">Transcription</keyword>
<dbReference type="GO" id="GO:0008270">
    <property type="term" value="F:zinc ion binding"/>
    <property type="evidence" value="ECO:0007669"/>
    <property type="project" value="UniProtKB-KW"/>
</dbReference>
<evidence type="ECO:0000259" key="15">
    <source>
        <dbReference type="PROSITE" id="PS51915"/>
    </source>
</evidence>
<evidence type="ECO:0000256" key="11">
    <source>
        <dbReference type="PROSITE-ProRule" id="PRU00042"/>
    </source>
</evidence>
<evidence type="ECO:0000256" key="4">
    <source>
        <dbReference type="ARBA" id="ARBA00022737"/>
    </source>
</evidence>
<accession>A0AAV8ZA21</accession>
<evidence type="ECO:0000256" key="8">
    <source>
        <dbReference type="ARBA" id="ARBA00023125"/>
    </source>
</evidence>
<evidence type="ECO:0000256" key="6">
    <source>
        <dbReference type="ARBA" id="ARBA00022833"/>
    </source>
</evidence>
<feature type="compositionally biased region" description="Basic and acidic residues" evidence="13">
    <location>
        <begin position="554"/>
        <end position="564"/>
    </location>
</feature>
<keyword evidence="8" id="KW-0238">DNA-binding</keyword>
<dbReference type="GO" id="GO:0003677">
    <property type="term" value="F:DNA binding"/>
    <property type="evidence" value="ECO:0007669"/>
    <property type="project" value="UniProtKB-KW"/>
</dbReference>
<evidence type="ECO:0000256" key="13">
    <source>
        <dbReference type="SAM" id="MobiDB-lite"/>
    </source>
</evidence>
<keyword evidence="10" id="KW-0539">Nucleus</keyword>
<dbReference type="PROSITE" id="PS00028">
    <property type="entry name" value="ZINC_FINGER_C2H2_1"/>
    <property type="match status" value="8"/>
</dbReference>
<feature type="domain" description="C2H2-type" evidence="14">
    <location>
        <begin position="305"/>
        <end position="333"/>
    </location>
</feature>